<dbReference type="InterPro" id="IPR011650">
    <property type="entry name" value="Peptidase_M20_dimer"/>
</dbReference>
<dbReference type="eggNOG" id="KOG2275">
    <property type="taxonomic scope" value="Eukaryota"/>
</dbReference>
<evidence type="ECO:0000256" key="4">
    <source>
        <dbReference type="ARBA" id="ARBA00022801"/>
    </source>
</evidence>
<dbReference type="InParanoid" id="F2USQ2"/>
<keyword evidence="8" id="KW-1185">Reference proteome</keyword>
<dbReference type="Gene3D" id="3.40.630.10">
    <property type="entry name" value="Zn peptidases"/>
    <property type="match status" value="1"/>
</dbReference>
<name>F2USQ2_SALR5</name>
<evidence type="ECO:0000259" key="6">
    <source>
        <dbReference type="Pfam" id="PF07687"/>
    </source>
</evidence>
<dbReference type="Pfam" id="PF07687">
    <property type="entry name" value="M20_dimer"/>
    <property type="match status" value="1"/>
</dbReference>
<dbReference type="GO" id="GO:0043605">
    <property type="term" value="P:amide catabolic process"/>
    <property type="evidence" value="ECO:0007669"/>
    <property type="project" value="TreeGrafter"/>
</dbReference>
<reference evidence="7" key="1">
    <citation type="submission" date="2009-08" db="EMBL/GenBank/DDBJ databases">
        <title>Annotation of Salpingoeca rosetta.</title>
        <authorList>
            <consortium name="The Broad Institute Genome Sequencing Platform"/>
            <person name="Russ C."/>
            <person name="Cuomo C."/>
            <person name="Burger G."/>
            <person name="Gray M.W."/>
            <person name="Holland P.W.H."/>
            <person name="King N."/>
            <person name="Lang F.B.F."/>
            <person name="Roger A.J."/>
            <person name="Ruiz-Trillo I."/>
            <person name="Young S.K."/>
            <person name="Zeng Q."/>
            <person name="Gargeya S."/>
            <person name="Alvarado L."/>
            <person name="Berlin A."/>
            <person name="Chapman S.B."/>
            <person name="Chen Z."/>
            <person name="Freedman E."/>
            <person name="Gellesch M."/>
            <person name="Goldberg J."/>
            <person name="Griggs A."/>
            <person name="Gujja S."/>
            <person name="Heilman E."/>
            <person name="Heiman D."/>
            <person name="Howarth C."/>
            <person name="Mehta T."/>
            <person name="Neiman D."/>
            <person name="Pearson M."/>
            <person name="Roberts A."/>
            <person name="Saif S."/>
            <person name="Shea T."/>
            <person name="Shenoy N."/>
            <person name="Sisk P."/>
            <person name="Stolte C."/>
            <person name="Sykes S."/>
            <person name="White J."/>
            <person name="Yandava C."/>
            <person name="Haas B."/>
            <person name="Nusbaum C."/>
            <person name="Birren B."/>
        </authorList>
    </citation>
    <scope>NUCLEOTIDE SEQUENCE [LARGE SCALE GENOMIC DNA]</scope>
    <source>
        <strain evidence="7">ATCC 50818</strain>
    </source>
</reference>
<gene>
    <name evidence="7" type="ORF">PTSG_11201</name>
</gene>
<comment type="similarity">
    <text evidence="1">Belongs to the peptidase M20A family.</text>
</comment>
<dbReference type="FunFam" id="1.10.150.900:FF:000003">
    <property type="entry name" value="N-fatty-acyl-amino acid synthase/hydrolase PM20D1"/>
    <property type="match status" value="1"/>
</dbReference>
<dbReference type="SUPFAM" id="SSF55031">
    <property type="entry name" value="Bacterial exopeptidase dimerisation domain"/>
    <property type="match status" value="1"/>
</dbReference>
<dbReference type="GO" id="GO:0046872">
    <property type="term" value="F:metal ion binding"/>
    <property type="evidence" value="ECO:0007669"/>
    <property type="project" value="UniProtKB-KW"/>
</dbReference>
<dbReference type="InterPro" id="IPR036264">
    <property type="entry name" value="Bact_exopeptidase_dim_dom"/>
</dbReference>
<dbReference type="OMA" id="DWTHHPF"/>
<dbReference type="Gene3D" id="1.10.150.900">
    <property type="match status" value="1"/>
</dbReference>
<dbReference type="GO" id="GO:0006508">
    <property type="term" value="P:proteolysis"/>
    <property type="evidence" value="ECO:0007669"/>
    <property type="project" value="UniProtKB-KW"/>
</dbReference>
<keyword evidence="5" id="KW-0862">Zinc</keyword>
<organism evidence="8">
    <name type="scientific">Salpingoeca rosetta (strain ATCC 50818 / BSB-021)</name>
    <dbReference type="NCBI Taxonomy" id="946362"/>
    <lineage>
        <taxon>Eukaryota</taxon>
        <taxon>Choanoflagellata</taxon>
        <taxon>Craspedida</taxon>
        <taxon>Salpingoecidae</taxon>
        <taxon>Salpingoeca</taxon>
    </lineage>
</organism>
<feature type="domain" description="Peptidase M20 dimerisation" evidence="6">
    <location>
        <begin position="252"/>
        <end position="390"/>
    </location>
</feature>
<dbReference type="Pfam" id="PF01546">
    <property type="entry name" value="Peptidase_M20"/>
    <property type="match status" value="1"/>
</dbReference>
<dbReference type="GO" id="GO:0016811">
    <property type="term" value="F:hydrolase activity, acting on carbon-nitrogen (but not peptide) bonds, in linear amides"/>
    <property type="evidence" value="ECO:0007669"/>
    <property type="project" value="TreeGrafter"/>
</dbReference>
<accession>F2USQ2</accession>
<dbReference type="GO" id="GO:0006520">
    <property type="term" value="P:amino acid metabolic process"/>
    <property type="evidence" value="ECO:0007669"/>
    <property type="project" value="TreeGrafter"/>
</dbReference>
<dbReference type="GeneID" id="16068368"/>
<evidence type="ECO:0000313" key="7">
    <source>
        <dbReference type="EMBL" id="EGD81161.1"/>
    </source>
</evidence>
<dbReference type="KEGG" id="sre:PTSG_11201"/>
<dbReference type="AlphaFoldDB" id="F2USQ2"/>
<keyword evidence="4" id="KW-0378">Hydrolase</keyword>
<evidence type="ECO:0000256" key="2">
    <source>
        <dbReference type="ARBA" id="ARBA00022670"/>
    </source>
</evidence>
<dbReference type="OrthoDB" id="3064516at2759"/>
<keyword evidence="2" id="KW-0645">Protease</keyword>
<dbReference type="Proteomes" id="UP000007799">
    <property type="component" value="Unassembled WGS sequence"/>
</dbReference>
<evidence type="ECO:0000256" key="1">
    <source>
        <dbReference type="ARBA" id="ARBA00006247"/>
    </source>
</evidence>
<dbReference type="PANTHER" id="PTHR45962">
    <property type="entry name" value="N-FATTY-ACYL-AMINO ACID SYNTHASE/HYDROLASE PM20D1"/>
    <property type="match status" value="1"/>
</dbReference>
<dbReference type="STRING" id="946362.F2USQ2"/>
<dbReference type="Gene3D" id="3.30.70.360">
    <property type="match status" value="1"/>
</dbReference>
<evidence type="ECO:0000313" key="8">
    <source>
        <dbReference type="Proteomes" id="UP000007799"/>
    </source>
</evidence>
<dbReference type="FunCoup" id="F2USQ2">
    <property type="interactions" value="27"/>
</dbReference>
<dbReference type="SUPFAM" id="SSF53187">
    <property type="entry name" value="Zn-dependent exopeptidases"/>
    <property type="match status" value="1"/>
</dbReference>
<keyword evidence="3" id="KW-0479">Metal-binding</keyword>
<dbReference type="InterPro" id="IPR002933">
    <property type="entry name" value="Peptidase_M20"/>
</dbReference>
<protein>
    <recommendedName>
        <fullName evidence="6">Peptidase M20 dimerisation domain-containing protein</fullName>
    </recommendedName>
</protein>
<dbReference type="EMBL" id="GL832995">
    <property type="protein sequence ID" value="EGD81161.1"/>
    <property type="molecule type" value="Genomic_DNA"/>
</dbReference>
<sequence>MTKMMMRTKGLVTRVVLLCAAAVAAVVVARALTARSLQMHPEACKKTDLDYLEATEERIETLRAMIQQRSISFRQRHGNATGHARVREVLQERFPLIHHQDSPVQREVLAEYSLLYRFPGKDESLKPALLCGHIDVVPIANPDAWEHEPFDAGIHDGYIYGRGALDDKTRVTAMMEAVEFLLASKGFDYRPQRTLLFAFGHDEEVNGVEGASVISAELVRRGWYPEFLLDEGLPIYTDVLGIDRPVALIGTSEKGYLTVRVQVHMDHDGAGHSSRPPKEQAVAILSRALTRLHENPHPAHINGALFDMITHLAPEMPFLKRIIMCNLWLFAPIAKLFVSLKSDSDALQRTTTALTVIEGGVKENVLPHTVSALVNHRISPGETVADVVARDITIIADARVSVEIVHSVEPLPTSSCETRGFKVLERSIRQIWPDYYVAPALMIAGTDTKHYVNLTPNLYRFMPVVMGPTDTPRLHGPNERISVDAYEKVLNFYIHLLHNIDTFNPHDVHHHELGDL</sequence>
<dbReference type="PANTHER" id="PTHR45962:SF1">
    <property type="entry name" value="N-FATTY-ACYL-AMINO ACID SYNTHASE_HYDROLASE PM20D1"/>
    <property type="match status" value="1"/>
</dbReference>
<dbReference type="GO" id="GO:0008233">
    <property type="term" value="F:peptidase activity"/>
    <property type="evidence" value="ECO:0007669"/>
    <property type="project" value="UniProtKB-KW"/>
</dbReference>
<dbReference type="InterPro" id="IPR047177">
    <property type="entry name" value="Pept_M20A"/>
</dbReference>
<proteinExistence type="inferred from homology"/>
<evidence type="ECO:0000256" key="5">
    <source>
        <dbReference type="ARBA" id="ARBA00022833"/>
    </source>
</evidence>
<dbReference type="GO" id="GO:0043604">
    <property type="term" value="P:amide biosynthetic process"/>
    <property type="evidence" value="ECO:0007669"/>
    <property type="project" value="TreeGrafter"/>
</dbReference>
<evidence type="ECO:0000256" key="3">
    <source>
        <dbReference type="ARBA" id="ARBA00022723"/>
    </source>
</evidence>
<dbReference type="RefSeq" id="XP_004987846.1">
    <property type="nucleotide sequence ID" value="XM_004987789.1"/>
</dbReference>